<dbReference type="InterPro" id="IPR002196">
    <property type="entry name" value="Glyco_hydro_24"/>
</dbReference>
<dbReference type="RefSeq" id="WP_011414509.1">
    <property type="nucleotide sequence ID" value="NC_007722.1"/>
</dbReference>
<evidence type="ECO:0000256" key="2">
    <source>
        <dbReference type="ARBA" id="ARBA00022529"/>
    </source>
</evidence>
<dbReference type="InterPro" id="IPR023347">
    <property type="entry name" value="Lysozyme_dom_sf"/>
</dbReference>
<dbReference type="Proteomes" id="UP000008808">
    <property type="component" value="Chromosome"/>
</dbReference>
<evidence type="ECO:0000313" key="9">
    <source>
        <dbReference type="Proteomes" id="UP000008808"/>
    </source>
</evidence>
<dbReference type="STRING" id="314225.ELI_07925"/>
<organism evidence="8 9">
    <name type="scientific">Erythrobacter litoralis (strain HTCC2594)</name>
    <dbReference type="NCBI Taxonomy" id="314225"/>
    <lineage>
        <taxon>Bacteria</taxon>
        <taxon>Pseudomonadati</taxon>
        <taxon>Pseudomonadota</taxon>
        <taxon>Alphaproteobacteria</taxon>
        <taxon>Sphingomonadales</taxon>
        <taxon>Erythrobacteraceae</taxon>
        <taxon>Erythrobacter/Porphyrobacter group</taxon>
        <taxon>Erythrobacter</taxon>
    </lineage>
</organism>
<evidence type="ECO:0000256" key="4">
    <source>
        <dbReference type="ARBA" id="ARBA00022801"/>
    </source>
</evidence>
<keyword evidence="4 7" id="KW-0378">Hydrolase</keyword>
<gene>
    <name evidence="8" type="ordered locus">ELI_07925</name>
</gene>
<dbReference type="InterPro" id="IPR034690">
    <property type="entry name" value="Endolysin_T4_type"/>
</dbReference>
<dbReference type="InterPro" id="IPR023346">
    <property type="entry name" value="Lysozyme-like_dom_sf"/>
</dbReference>
<reference evidence="9" key="1">
    <citation type="journal article" date="2009" name="J. Bacteriol.">
        <title>Complete genome sequence of Erythrobacter litoralis HTCC2594.</title>
        <authorList>
            <person name="Oh H.M."/>
            <person name="Giovannoni S.J."/>
            <person name="Ferriera S."/>
            <person name="Johnson J."/>
            <person name="Cho J.C."/>
        </authorList>
    </citation>
    <scope>NUCLEOTIDE SEQUENCE [LARGE SCALE GENOMIC DNA]</scope>
    <source>
        <strain evidence="9">HTCC2594</strain>
    </source>
</reference>
<dbReference type="GO" id="GO:0031640">
    <property type="term" value="P:killing of cells of another organism"/>
    <property type="evidence" value="ECO:0007669"/>
    <property type="project" value="UniProtKB-KW"/>
</dbReference>
<keyword evidence="9" id="KW-1185">Reference proteome</keyword>
<dbReference type="Pfam" id="PF00959">
    <property type="entry name" value="Phage_lysozyme"/>
    <property type="match status" value="1"/>
</dbReference>
<evidence type="ECO:0000256" key="3">
    <source>
        <dbReference type="ARBA" id="ARBA00022638"/>
    </source>
</evidence>
<dbReference type="SUPFAM" id="SSF53955">
    <property type="entry name" value="Lysozyme-like"/>
    <property type="match status" value="1"/>
</dbReference>
<protein>
    <recommendedName>
        <fullName evidence="7">Lysozyme</fullName>
        <ecNumber evidence="7">3.2.1.17</ecNumber>
    </recommendedName>
</protein>
<comment type="catalytic activity">
    <reaction evidence="1 7">
        <text>Hydrolysis of (1-&gt;4)-beta-linkages between N-acetylmuramic acid and N-acetyl-D-glucosamine residues in a peptidoglycan and between N-acetyl-D-glucosamine residues in chitodextrins.</text>
        <dbReference type="EC" id="3.2.1.17"/>
    </reaction>
</comment>
<dbReference type="EC" id="3.2.1.17" evidence="7"/>
<dbReference type="InterPro" id="IPR001165">
    <property type="entry name" value="T4-type_lysozyme"/>
</dbReference>
<dbReference type="CAZy" id="GH24">
    <property type="family name" value="Glycoside Hydrolase Family 24"/>
</dbReference>
<keyword evidence="5" id="KW-1035">Host cytoplasm</keyword>
<dbReference type="KEGG" id="eli:ELI_07925"/>
<evidence type="ECO:0000256" key="1">
    <source>
        <dbReference type="ARBA" id="ARBA00000632"/>
    </source>
</evidence>
<proteinExistence type="inferred from homology"/>
<dbReference type="GO" id="GO:0016998">
    <property type="term" value="P:cell wall macromolecule catabolic process"/>
    <property type="evidence" value="ECO:0007669"/>
    <property type="project" value="InterPro"/>
</dbReference>
<dbReference type="OrthoDB" id="5327667at2"/>
<evidence type="ECO:0000256" key="6">
    <source>
        <dbReference type="ARBA" id="ARBA00023295"/>
    </source>
</evidence>
<comment type="similarity">
    <text evidence="7">Belongs to the glycosyl hydrolase 24 family.</text>
</comment>
<dbReference type="PRINTS" id="PR00684">
    <property type="entry name" value="T4LYSOZYME"/>
</dbReference>
<dbReference type="PANTHER" id="PTHR38107:SF3">
    <property type="entry name" value="LYSOZYME RRRD-RELATED"/>
    <property type="match status" value="1"/>
</dbReference>
<dbReference type="AlphaFoldDB" id="Q2N9G4"/>
<evidence type="ECO:0000313" key="8">
    <source>
        <dbReference type="EMBL" id="ABC63677.1"/>
    </source>
</evidence>
<evidence type="ECO:0000256" key="7">
    <source>
        <dbReference type="RuleBase" id="RU003788"/>
    </source>
</evidence>
<dbReference type="InterPro" id="IPR033907">
    <property type="entry name" value="Endolysin_autolysin"/>
</dbReference>
<keyword evidence="3 7" id="KW-0081">Bacteriolytic enzyme</keyword>
<dbReference type="EMBL" id="CP000157">
    <property type="protein sequence ID" value="ABC63677.1"/>
    <property type="molecule type" value="Genomic_DNA"/>
</dbReference>
<dbReference type="GO" id="GO:0009253">
    <property type="term" value="P:peptidoglycan catabolic process"/>
    <property type="evidence" value="ECO:0007669"/>
    <property type="project" value="InterPro"/>
</dbReference>
<dbReference type="HAMAP" id="MF_04110">
    <property type="entry name" value="ENDOLYSIN_T4"/>
    <property type="match status" value="1"/>
</dbReference>
<keyword evidence="2 7" id="KW-0929">Antimicrobial</keyword>
<name>Q2N9G4_ERYLH</name>
<dbReference type="CDD" id="cd00737">
    <property type="entry name" value="lyz_endolysin_autolysin"/>
    <property type="match status" value="1"/>
</dbReference>
<dbReference type="PANTHER" id="PTHR38107">
    <property type="match status" value="1"/>
</dbReference>
<dbReference type="InterPro" id="IPR051018">
    <property type="entry name" value="Bacteriophage_GH24"/>
</dbReference>
<keyword evidence="6 7" id="KW-0326">Glycosidase</keyword>
<dbReference type="HOGENOM" id="CLU_1406870_0_0_5"/>
<dbReference type="GO" id="GO:0003796">
    <property type="term" value="F:lysozyme activity"/>
    <property type="evidence" value="ECO:0007669"/>
    <property type="project" value="UniProtKB-EC"/>
</dbReference>
<evidence type="ECO:0000256" key="5">
    <source>
        <dbReference type="ARBA" id="ARBA00023200"/>
    </source>
</evidence>
<dbReference type="Gene3D" id="1.10.530.40">
    <property type="match status" value="1"/>
</dbReference>
<dbReference type="GO" id="GO:0042742">
    <property type="term" value="P:defense response to bacterium"/>
    <property type="evidence" value="ECO:0007669"/>
    <property type="project" value="UniProtKB-KW"/>
</dbReference>
<accession>Q2N9G4</accession>
<sequence>MTVSTAAIDIDTAASQSGFEQHIDASEIRVDARTLQPSEELKEAMIEEEGVRLTVYRDVAGYPTVGVGHLVLASDNLAVGERISEDRALRFFERDLAKAKRVVVDLVGDVRLYQHEFDALVDLAFNVGEGTLSPDKSPRLNAAIAARDHDKMVEELSYHHAKGSVANGLVYRSERRANIFVDAEYADPRAIDA</sequence>
<dbReference type="eggNOG" id="COG3772">
    <property type="taxonomic scope" value="Bacteria"/>
</dbReference>